<evidence type="ECO:0000256" key="2">
    <source>
        <dbReference type="ARBA" id="ARBA00022692"/>
    </source>
</evidence>
<protein>
    <recommendedName>
        <fullName evidence="7">NADH:quinone oxidoreductase/Mrp antiporter transmembrane domain-containing protein</fullName>
    </recommendedName>
</protein>
<keyword evidence="2 5" id="KW-0812">Transmembrane</keyword>
<evidence type="ECO:0000256" key="3">
    <source>
        <dbReference type="ARBA" id="ARBA00022989"/>
    </source>
</evidence>
<comment type="subcellular location">
    <subcellularLocation>
        <location evidence="1">Endomembrane system</location>
        <topology evidence="1">Multi-pass membrane protein</topology>
    </subcellularLocation>
    <subcellularLocation>
        <location evidence="5">Membrane</location>
        <topology evidence="5">Multi-pass membrane protein</topology>
    </subcellularLocation>
</comment>
<feature type="transmembrane region" description="Helical" evidence="6">
    <location>
        <begin position="12"/>
        <end position="39"/>
    </location>
</feature>
<evidence type="ECO:0000313" key="9">
    <source>
        <dbReference type="Proteomes" id="UP001500185"/>
    </source>
</evidence>
<dbReference type="PANTHER" id="PTHR42829">
    <property type="entry name" value="NADH-UBIQUINONE OXIDOREDUCTASE CHAIN 5"/>
    <property type="match status" value="1"/>
</dbReference>
<gene>
    <name evidence="8" type="ORF">GCM10009433_10100</name>
</gene>
<evidence type="ECO:0000256" key="1">
    <source>
        <dbReference type="ARBA" id="ARBA00004127"/>
    </source>
</evidence>
<sequence>MHAGFVNGSGLLLTLFAPLIILSNTLWILFIIGGITAILAQFQKLIQVNVKHKLACSTIAQMGFMIMQCGLGFFNAAVAHLILHGFYKAYLFLSSGEQISQSSPQESPRLKITVLQALAVAIFGVLGAFLFSYLTGKTSMTDSSIFLTLIVAITVGQATYNIVKEQSLAYIEKIGVSALLFSIGISVYAVLFNGITHLMSEMPMIQAPQTLDTLQVVFGIIFLIGFFIMKLGVYRKSPWLYVKLLNLSQPYKKTIHYYKK</sequence>
<proteinExistence type="predicted"/>
<name>A0ABN1K5M6_9FLAO</name>
<evidence type="ECO:0000313" key="8">
    <source>
        <dbReference type="EMBL" id="GAA0755516.1"/>
    </source>
</evidence>
<accession>A0ABN1K5M6</accession>
<feature type="transmembrane region" description="Helical" evidence="6">
    <location>
        <begin position="175"/>
        <end position="195"/>
    </location>
</feature>
<keyword evidence="9" id="KW-1185">Reference proteome</keyword>
<organism evidence="8 9">
    <name type="scientific">Psychroflexus lacisalsi</name>
    <dbReference type="NCBI Taxonomy" id="503928"/>
    <lineage>
        <taxon>Bacteria</taxon>
        <taxon>Pseudomonadati</taxon>
        <taxon>Bacteroidota</taxon>
        <taxon>Flavobacteriia</taxon>
        <taxon>Flavobacteriales</taxon>
        <taxon>Flavobacteriaceae</taxon>
        <taxon>Psychroflexus</taxon>
    </lineage>
</organism>
<dbReference type="InterPro" id="IPR001750">
    <property type="entry name" value="ND/Mrp_TM"/>
</dbReference>
<evidence type="ECO:0000259" key="7">
    <source>
        <dbReference type="Pfam" id="PF00361"/>
    </source>
</evidence>
<reference evidence="8 9" key="1">
    <citation type="journal article" date="2019" name="Int. J. Syst. Evol. Microbiol.">
        <title>The Global Catalogue of Microorganisms (GCM) 10K type strain sequencing project: providing services to taxonomists for standard genome sequencing and annotation.</title>
        <authorList>
            <consortium name="The Broad Institute Genomics Platform"/>
            <consortium name="The Broad Institute Genome Sequencing Center for Infectious Disease"/>
            <person name="Wu L."/>
            <person name="Ma J."/>
        </authorList>
    </citation>
    <scope>NUCLEOTIDE SEQUENCE [LARGE SCALE GENOMIC DNA]</scope>
    <source>
        <strain evidence="8 9">JCM 16231</strain>
    </source>
</reference>
<evidence type="ECO:0000256" key="4">
    <source>
        <dbReference type="ARBA" id="ARBA00023136"/>
    </source>
</evidence>
<feature type="transmembrane region" description="Helical" evidence="6">
    <location>
        <begin position="215"/>
        <end position="233"/>
    </location>
</feature>
<dbReference type="PANTHER" id="PTHR42829:SF1">
    <property type="entry name" value="INORGANIC CARBON TRANSPORTER SUBUNIT DABB-RELATED"/>
    <property type="match status" value="1"/>
</dbReference>
<feature type="transmembrane region" description="Helical" evidence="6">
    <location>
        <begin position="112"/>
        <end position="133"/>
    </location>
</feature>
<comment type="caution">
    <text evidence="8">The sequence shown here is derived from an EMBL/GenBank/DDBJ whole genome shotgun (WGS) entry which is preliminary data.</text>
</comment>
<feature type="domain" description="NADH:quinone oxidoreductase/Mrp antiporter transmembrane" evidence="7">
    <location>
        <begin position="7"/>
        <end position="103"/>
    </location>
</feature>
<keyword evidence="4 6" id="KW-0472">Membrane</keyword>
<dbReference type="EMBL" id="BAAAGG010000005">
    <property type="protein sequence ID" value="GAA0755516.1"/>
    <property type="molecule type" value="Genomic_DNA"/>
</dbReference>
<evidence type="ECO:0000256" key="6">
    <source>
        <dbReference type="SAM" id="Phobius"/>
    </source>
</evidence>
<dbReference type="InterPro" id="IPR003945">
    <property type="entry name" value="NU5C-like"/>
</dbReference>
<dbReference type="Proteomes" id="UP001500185">
    <property type="component" value="Unassembled WGS sequence"/>
</dbReference>
<evidence type="ECO:0000256" key="5">
    <source>
        <dbReference type="RuleBase" id="RU000320"/>
    </source>
</evidence>
<dbReference type="Pfam" id="PF00361">
    <property type="entry name" value="Proton_antipo_M"/>
    <property type="match status" value="1"/>
</dbReference>
<keyword evidence="3 6" id="KW-1133">Transmembrane helix</keyword>
<feature type="transmembrane region" description="Helical" evidence="6">
    <location>
        <begin position="59"/>
        <end position="83"/>
    </location>
</feature>